<evidence type="ECO:0000256" key="5">
    <source>
        <dbReference type="ARBA" id="ARBA00022679"/>
    </source>
</evidence>
<evidence type="ECO:0000256" key="8">
    <source>
        <dbReference type="ARBA" id="ARBA00022741"/>
    </source>
</evidence>
<evidence type="ECO:0000313" key="14">
    <source>
        <dbReference type="EMBL" id="THY36892.1"/>
    </source>
</evidence>
<dbReference type="GO" id="GO:0006015">
    <property type="term" value="P:5-phosphoribose 1-diphosphate biosynthetic process"/>
    <property type="evidence" value="ECO:0007669"/>
    <property type="project" value="TreeGrafter"/>
</dbReference>
<keyword evidence="11" id="KW-0460">Magnesium</keyword>
<evidence type="ECO:0000256" key="4">
    <source>
        <dbReference type="ARBA" id="ARBA00013247"/>
    </source>
</evidence>
<evidence type="ECO:0000256" key="11">
    <source>
        <dbReference type="ARBA" id="ARBA00022842"/>
    </source>
</evidence>
<evidence type="ECO:0000256" key="12">
    <source>
        <dbReference type="ARBA" id="ARBA00049535"/>
    </source>
</evidence>
<gene>
    <name evidence="14" type="ORF">D6D01_00073</name>
</gene>
<keyword evidence="9" id="KW-0418">Kinase</keyword>
<dbReference type="EMBL" id="QZBD01000001">
    <property type="protein sequence ID" value="THY36892.1"/>
    <property type="molecule type" value="Genomic_DNA"/>
</dbReference>
<dbReference type="InterPro" id="IPR000836">
    <property type="entry name" value="PRTase_dom"/>
</dbReference>
<evidence type="ECO:0000256" key="1">
    <source>
        <dbReference type="ARBA" id="ARBA00001946"/>
    </source>
</evidence>
<comment type="catalytic activity">
    <reaction evidence="12">
        <text>D-ribose 5-phosphate + ATP = 5-phospho-alpha-D-ribose 1-diphosphate + AMP + H(+)</text>
        <dbReference type="Rhea" id="RHEA:15609"/>
        <dbReference type="ChEBI" id="CHEBI:15378"/>
        <dbReference type="ChEBI" id="CHEBI:30616"/>
        <dbReference type="ChEBI" id="CHEBI:58017"/>
        <dbReference type="ChEBI" id="CHEBI:78346"/>
        <dbReference type="ChEBI" id="CHEBI:456215"/>
        <dbReference type="EC" id="2.7.6.1"/>
    </reaction>
</comment>
<keyword evidence="6" id="KW-0479">Metal-binding</keyword>
<keyword evidence="10" id="KW-0067">ATP-binding</keyword>
<dbReference type="CDD" id="cd06223">
    <property type="entry name" value="PRTases_typeI"/>
    <property type="match status" value="1"/>
</dbReference>
<dbReference type="Proteomes" id="UP000306584">
    <property type="component" value="Unassembled WGS sequence"/>
</dbReference>
<evidence type="ECO:0000259" key="13">
    <source>
        <dbReference type="Pfam" id="PF13793"/>
    </source>
</evidence>
<feature type="domain" description="Ribose-phosphate pyrophosphokinase N-terminal" evidence="13">
    <location>
        <begin position="5"/>
        <end position="120"/>
    </location>
</feature>
<comment type="cofactor">
    <cofactor evidence="1">
        <name>Mg(2+)</name>
        <dbReference type="ChEBI" id="CHEBI:18420"/>
    </cofactor>
</comment>
<dbReference type="EC" id="2.7.6.1" evidence="4"/>
<dbReference type="PANTHER" id="PTHR10210">
    <property type="entry name" value="RIBOSE-PHOSPHATE DIPHOSPHOKINASE FAMILY MEMBER"/>
    <property type="match status" value="1"/>
</dbReference>
<dbReference type="GO" id="GO:0005524">
    <property type="term" value="F:ATP binding"/>
    <property type="evidence" value="ECO:0007669"/>
    <property type="project" value="UniProtKB-KW"/>
</dbReference>
<dbReference type="SUPFAM" id="SSF53271">
    <property type="entry name" value="PRTase-like"/>
    <property type="match status" value="1"/>
</dbReference>
<dbReference type="GO" id="GO:0009156">
    <property type="term" value="P:ribonucleoside monophosphate biosynthetic process"/>
    <property type="evidence" value="ECO:0007669"/>
    <property type="project" value="InterPro"/>
</dbReference>
<evidence type="ECO:0000256" key="7">
    <source>
        <dbReference type="ARBA" id="ARBA00022727"/>
    </source>
</evidence>
<dbReference type="GO" id="GO:0002189">
    <property type="term" value="C:ribose phosphate diphosphokinase complex"/>
    <property type="evidence" value="ECO:0007669"/>
    <property type="project" value="UniProtKB-ARBA"/>
</dbReference>
<dbReference type="GO" id="GO:0004749">
    <property type="term" value="F:ribose phosphate diphosphokinase activity"/>
    <property type="evidence" value="ECO:0007669"/>
    <property type="project" value="UniProtKB-EC"/>
</dbReference>
<evidence type="ECO:0000256" key="9">
    <source>
        <dbReference type="ARBA" id="ARBA00022777"/>
    </source>
</evidence>
<dbReference type="Pfam" id="PF13793">
    <property type="entry name" value="Pribosyltran_N"/>
    <property type="match status" value="1"/>
</dbReference>
<organism evidence="14 15">
    <name type="scientific">Aureobasidium pullulans</name>
    <name type="common">Black yeast</name>
    <name type="synonym">Pullularia pullulans</name>
    <dbReference type="NCBI Taxonomy" id="5580"/>
    <lineage>
        <taxon>Eukaryota</taxon>
        <taxon>Fungi</taxon>
        <taxon>Dikarya</taxon>
        <taxon>Ascomycota</taxon>
        <taxon>Pezizomycotina</taxon>
        <taxon>Dothideomycetes</taxon>
        <taxon>Dothideomycetidae</taxon>
        <taxon>Dothideales</taxon>
        <taxon>Saccotheciaceae</taxon>
        <taxon>Aureobasidium</taxon>
    </lineage>
</organism>
<dbReference type="AlphaFoldDB" id="A0A4S9M487"/>
<accession>A0A4S9M487</accession>
<keyword evidence="5" id="KW-0808">Transferase</keyword>
<dbReference type="GO" id="GO:0016301">
    <property type="term" value="F:kinase activity"/>
    <property type="evidence" value="ECO:0007669"/>
    <property type="project" value="UniProtKB-KW"/>
</dbReference>
<dbReference type="FunFam" id="3.40.50.2020:FF:000001">
    <property type="entry name" value="Ribose-phosphate pyrophosphokinase"/>
    <property type="match status" value="1"/>
</dbReference>
<proteinExistence type="inferred from homology"/>
<comment type="caution">
    <text evidence="14">The sequence shown here is derived from an EMBL/GenBank/DDBJ whole genome shotgun (WGS) entry which is preliminary data.</text>
</comment>
<sequence length="307" mass="33368">VVLTATGSSHPEFARTISERLTTRYRFPGLESSKFSNGESIVVIENSVRDDDVFVIQTASEPVNDMLMELLITISACRIASAKRITAVLPCFPYARQDRKEKSRAPITAKLVANMLECAGCNHVITMDLHASQIQGFFNIPVDNLFAERTIVDYIKQNMATEDVVIVSPDAGGAKRAAAIADRLRVDLCLIHKERTVANQVSRMILVGSVQNKTAIIVDDIADTCGTLALAAQVLVEHGAKSCSAVVVHGFLSGPAIKRLEASSLEKLIVANTIPLSMSAKACPRIETIDVSHVFAEAIRRTHNRES</sequence>
<dbReference type="SMART" id="SM01400">
    <property type="entry name" value="Pribosyltran_N"/>
    <property type="match status" value="1"/>
</dbReference>
<keyword evidence="8" id="KW-0547">Nucleotide-binding</keyword>
<dbReference type="InterPro" id="IPR029057">
    <property type="entry name" value="PRTase-like"/>
</dbReference>
<dbReference type="InterPro" id="IPR029099">
    <property type="entry name" value="Pribosyltran_N"/>
</dbReference>
<reference evidence="14 15" key="1">
    <citation type="submission" date="2018-10" db="EMBL/GenBank/DDBJ databases">
        <title>Fifty Aureobasidium pullulans genomes reveal a recombining polyextremotolerant generalist.</title>
        <authorList>
            <person name="Gostincar C."/>
            <person name="Turk M."/>
            <person name="Zajc J."/>
            <person name="Gunde-Cimerman N."/>
        </authorList>
    </citation>
    <scope>NUCLEOTIDE SEQUENCE [LARGE SCALE GENOMIC DNA]</scope>
    <source>
        <strain evidence="14 15">EXF-6604</strain>
    </source>
</reference>
<dbReference type="GO" id="GO:0006164">
    <property type="term" value="P:purine nucleotide biosynthetic process"/>
    <property type="evidence" value="ECO:0007669"/>
    <property type="project" value="TreeGrafter"/>
</dbReference>
<comment type="pathway">
    <text evidence="2">Metabolic intermediate biosynthesis; 5-phospho-alpha-D-ribose 1-diphosphate biosynthesis; 5-phospho-alpha-D-ribose 1-diphosphate from D-ribose 5-phosphate (route I): step 1/1.</text>
</comment>
<dbReference type="PANTHER" id="PTHR10210:SF32">
    <property type="entry name" value="RIBOSE-PHOSPHATE PYROPHOSPHOKINASE 2"/>
    <property type="match status" value="1"/>
</dbReference>
<dbReference type="PROSITE" id="PS00114">
    <property type="entry name" value="PRPP_SYNTHASE"/>
    <property type="match status" value="1"/>
</dbReference>
<evidence type="ECO:0000256" key="3">
    <source>
        <dbReference type="ARBA" id="ARBA00006478"/>
    </source>
</evidence>
<dbReference type="NCBIfam" id="TIGR01251">
    <property type="entry name" value="ribP_PPkin"/>
    <property type="match status" value="1"/>
</dbReference>
<evidence type="ECO:0000256" key="6">
    <source>
        <dbReference type="ARBA" id="ARBA00022723"/>
    </source>
</evidence>
<evidence type="ECO:0000256" key="2">
    <source>
        <dbReference type="ARBA" id="ARBA00004996"/>
    </source>
</evidence>
<dbReference type="GO" id="GO:0000287">
    <property type="term" value="F:magnesium ion binding"/>
    <property type="evidence" value="ECO:0007669"/>
    <property type="project" value="InterPro"/>
</dbReference>
<name>A0A4S9M487_AURPU</name>
<dbReference type="InterPro" id="IPR005946">
    <property type="entry name" value="Rib-P_diPkinase"/>
</dbReference>
<dbReference type="InterPro" id="IPR000842">
    <property type="entry name" value="PRib_PP_synth_CS"/>
</dbReference>
<evidence type="ECO:0000313" key="15">
    <source>
        <dbReference type="Proteomes" id="UP000306584"/>
    </source>
</evidence>
<comment type="similarity">
    <text evidence="3">Belongs to the ribose-phosphate pyrophosphokinase family.</text>
</comment>
<dbReference type="GO" id="GO:0005737">
    <property type="term" value="C:cytoplasm"/>
    <property type="evidence" value="ECO:0007669"/>
    <property type="project" value="TreeGrafter"/>
</dbReference>
<dbReference type="Gene3D" id="3.40.50.2020">
    <property type="match status" value="2"/>
</dbReference>
<dbReference type="Pfam" id="PF14572">
    <property type="entry name" value="Pribosyl_synth"/>
    <property type="match status" value="1"/>
</dbReference>
<protein>
    <recommendedName>
        <fullName evidence="4">ribose-phosphate diphosphokinase</fullName>
        <ecNumber evidence="4">2.7.6.1</ecNumber>
    </recommendedName>
</protein>
<keyword evidence="7" id="KW-0545">Nucleotide biosynthesis</keyword>
<feature type="non-terminal residue" evidence="14">
    <location>
        <position position="1"/>
    </location>
</feature>
<dbReference type="NCBIfam" id="NF002320">
    <property type="entry name" value="PRK01259.1"/>
    <property type="match status" value="1"/>
</dbReference>
<evidence type="ECO:0000256" key="10">
    <source>
        <dbReference type="ARBA" id="ARBA00022840"/>
    </source>
</evidence>